<keyword evidence="2" id="KW-1185">Reference proteome</keyword>
<name>A0A8H4CWY8_COLGL</name>
<reference evidence="1" key="1">
    <citation type="journal article" date="2020" name="Phytopathology">
        <title>Genome sequence and comparative analysis of Colletotrichum gloeosporioides isolated from Liriodendron leaves.</title>
        <authorList>
            <person name="Fu F.F."/>
            <person name="Hao Z."/>
            <person name="Wang P."/>
            <person name="Lu Y."/>
            <person name="Xue L.J."/>
            <person name="Wei G."/>
            <person name="Tian Y."/>
            <person name="Baishi H."/>
            <person name="Xu H."/>
            <person name="Shi J."/>
            <person name="Cheng T."/>
            <person name="Wang G."/>
            <person name="Yi Y."/>
            <person name="Chen J."/>
        </authorList>
    </citation>
    <scope>NUCLEOTIDE SEQUENCE</scope>
    <source>
        <strain evidence="1">Lc1</strain>
    </source>
</reference>
<reference evidence="1" key="2">
    <citation type="submission" date="2020-03" db="EMBL/GenBank/DDBJ databases">
        <authorList>
            <person name="Fu F.-F."/>
            <person name="Chen J."/>
        </authorList>
    </citation>
    <scope>NUCLEOTIDE SEQUENCE</scope>
    <source>
        <strain evidence="1">Lc1</strain>
    </source>
</reference>
<proteinExistence type="predicted"/>
<dbReference type="AlphaFoldDB" id="A0A8H4CWY8"/>
<comment type="caution">
    <text evidence="1">The sequence shown here is derived from an EMBL/GenBank/DDBJ whole genome shotgun (WGS) entry which is preliminary data.</text>
</comment>
<dbReference type="Proteomes" id="UP000613401">
    <property type="component" value="Unassembled WGS sequence"/>
</dbReference>
<gene>
    <name evidence="1" type="ORF">GCG54_00001977</name>
</gene>
<accession>A0A8H4CWY8</accession>
<dbReference type="EMBL" id="WVTB01000007">
    <property type="protein sequence ID" value="KAF3811648.1"/>
    <property type="molecule type" value="Genomic_DNA"/>
</dbReference>
<evidence type="ECO:0000313" key="1">
    <source>
        <dbReference type="EMBL" id="KAF3811648.1"/>
    </source>
</evidence>
<protein>
    <submittedName>
        <fullName evidence="1">Uncharacterized protein</fullName>
    </submittedName>
</protein>
<sequence length="346" mass="38027">MGTIAASITSMIASLAVERHGVRLHAIAQISAVCFMSGGSASLAAMALRNCILVPLIRIFLIGFVLSNTCAQFTSTLLLADLDESRIISFPRHPSDAYRSLQVADESDTYNFVSNLSFCHFRKDTPNITLCGTARVDGLTLEDSLGAEPSRAGTGNFSCSLSGFAKPEQVWQVCPLDVRANWTKIGHGLDTSGVPALRRMFLFWDAGNFLDMYKDPTSSGNERSRRLHRRALNGTGNNTVHSVLSSKANMWLTQTFDVMKLVQLFMEEAMNVDAASNSTSPEDRQIMHISSASLKSSLSNTRNRVTLTEYSEVDALADDWLYGQSLDRPLSFCLNCEPHKNMTQAH</sequence>
<evidence type="ECO:0000313" key="2">
    <source>
        <dbReference type="Proteomes" id="UP000613401"/>
    </source>
</evidence>
<organism evidence="1 2">
    <name type="scientific">Colletotrichum gloeosporioides</name>
    <name type="common">Anthracnose fungus</name>
    <name type="synonym">Glomerella cingulata</name>
    <dbReference type="NCBI Taxonomy" id="474922"/>
    <lineage>
        <taxon>Eukaryota</taxon>
        <taxon>Fungi</taxon>
        <taxon>Dikarya</taxon>
        <taxon>Ascomycota</taxon>
        <taxon>Pezizomycotina</taxon>
        <taxon>Sordariomycetes</taxon>
        <taxon>Hypocreomycetidae</taxon>
        <taxon>Glomerellales</taxon>
        <taxon>Glomerellaceae</taxon>
        <taxon>Colletotrichum</taxon>
        <taxon>Colletotrichum gloeosporioides species complex</taxon>
    </lineage>
</organism>
<dbReference type="GeneID" id="69009142"/>
<dbReference type="RefSeq" id="XP_045270807.1">
    <property type="nucleotide sequence ID" value="XM_045402078.1"/>
</dbReference>